<evidence type="ECO:0000313" key="2">
    <source>
        <dbReference type="EMBL" id="KAK0743089.1"/>
    </source>
</evidence>
<dbReference type="InterPro" id="IPR037523">
    <property type="entry name" value="VOC_core"/>
</dbReference>
<dbReference type="SUPFAM" id="SSF54593">
    <property type="entry name" value="Glyoxalase/Bleomycin resistance protein/Dihydroxybiphenyl dioxygenase"/>
    <property type="match status" value="1"/>
</dbReference>
<evidence type="ECO:0000313" key="3">
    <source>
        <dbReference type="Proteomes" id="UP001172155"/>
    </source>
</evidence>
<sequence>MPSPTTHPRPLGHLSLPITHHPTSRAFYTAALAPLGLHLVYDSEDPAHGGTAAPDTKKRIRTLGYGPDPSNEILNLFEYPPTPESRDKKEGKVVGPAGFHVAFNAPTRDAVVAFHTMALAAGGTDNGRPGLREGYGRGYFAAFVVDPDGWRVEAVN</sequence>
<organism evidence="2 3">
    <name type="scientific">Schizothecium vesticola</name>
    <dbReference type="NCBI Taxonomy" id="314040"/>
    <lineage>
        <taxon>Eukaryota</taxon>
        <taxon>Fungi</taxon>
        <taxon>Dikarya</taxon>
        <taxon>Ascomycota</taxon>
        <taxon>Pezizomycotina</taxon>
        <taxon>Sordariomycetes</taxon>
        <taxon>Sordariomycetidae</taxon>
        <taxon>Sordariales</taxon>
        <taxon>Schizotheciaceae</taxon>
        <taxon>Schizothecium</taxon>
    </lineage>
</organism>
<dbReference type="InterPro" id="IPR004360">
    <property type="entry name" value="Glyas_Fos-R_dOase_dom"/>
</dbReference>
<protein>
    <submittedName>
        <fullName evidence="2">Glyoxalase/Bleomycin resistance protein/Dihydroxybiphenyl dioxygenase</fullName>
    </submittedName>
</protein>
<dbReference type="Proteomes" id="UP001172155">
    <property type="component" value="Unassembled WGS sequence"/>
</dbReference>
<accession>A0AA40EPG2</accession>
<gene>
    <name evidence="2" type="ORF">B0T18DRAFT_430441</name>
</gene>
<dbReference type="PANTHER" id="PTHR35006">
    <property type="entry name" value="GLYOXALASE FAMILY PROTEIN (AFU_ORTHOLOGUE AFUA_5G14830)"/>
    <property type="match status" value="1"/>
</dbReference>
<proteinExistence type="predicted"/>
<feature type="domain" description="VOC" evidence="1">
    <location>
        <begin position="10"/>
        <end position="156"/>
    </location>
</feature>
<dbReference type="Gene3D" id="3.10.180.10">
    <property type="entry name" value="2,3-Dihydroxybiphenyl 1,2-Dioxygenase, domain 1"/>
    <property type="match status" value="1"/>
</dbReference>
<reference evidence="2" key="1">
    <citation type="submission" date="2023-06" db="EMBL/GenBank/DDBJ databases">
        <title>Genome-scale phylogeny and comparative genomics of the fungal order Sordariales.</title>
        <authorList>
            <consortium name="Lawrence Berkeley National Laboratory"/>
            <person name="Hensen N."/>
            <person name="Bonometti L."/>
            <person name="Westerberg I."/>
            <person name="Brannstrom I.O."/>
            <person name="Guillou S."/>
            <person name="Cros-Aarteil S."/>
            <person name="Calhoun S."/>
            <person name="Haridas S."/>
            <person name="Kuo A."/>
            <person name="Mondo S."/>
            <person name="Pangilinan J."/>
            <person name="Riley R."/>
            <person name="LaButti K."/>
            <person name="Andreopoulos B."/>
            <person name="Lipzen A."/>
            <person name="Chen C."/>
            <person name="Yanf M."/>
            <person name="Daum C."/>
            <person name="Ng V."/>
            <person name="Clum A."/>
            <person name="Steindorff A."/>
            <person name="Ohm R."/>
            <person name="Martin F."/>
            <person name="Silar P."/>
            <person name="Natvig D."/>
            <person name="Lalanne C."/>
            <person name="Gautier V."/>
            <person name="Ament-velasquez S.L."/>
            <person name="Kruys A."/>
            <person name="Hutchinson M.I."/>
            <person name="Powell A.J."/>
            <person name="Barry K."/>
            <person name="Miller A.N."/>
            <person name="Grigoriev I.V."/>
            <person name="Debuchy R."/>
            <person name="Gladieux P."/>
            <person name="Thoren M.H."/>
            <person name="Johannesson H."/>
        </authorList>
    </citation>
    <scope>NUCLEOTIDE SEQUENCE</scope>
    <source>
        <strain evidence="2">SMH3187-1</strain>
    </source>
</reference>
<dbReference type="PANTHER" id="PTHR35006:SF2">
    <property type="entry name" value="GLYOXALASE FAMILY PROTEIN (AFU_ORTHOLOGUE AFUA_5G14830)"/>
    <property type="match status" value="1"/>
</dbReference>
<dbReference type="EMBL" id="JAUKUD010000005">
    <property type="protein sequence ID" value="KAK0743089.1"/>
    <property type="molecule type" value="Genomic_DNA"/>
</dbReference>
<name>A0AA40EPG2_9PEZI</name>
<keyword evidence="2" id="KW-0223">Dioxygenase</keyword>
<dbReference type="PROSITE" id="PS51819">
    <property type="entry name" value="VOC"/>
    <property type="match status" value="1"/>
</dbReference>
<dbReference type="InterPro" id="IPR029068">
    <property type="entry name" value="Glyas_Bleomycin-R_OHBP_Dase"/>
</dbReference>
<keyword evidence="3" id="KW-1185">Reference proteome</keyword>
<dbReference type="CDD" id="cd07262">
    <property type="entry name" value="VOC_like"/>
    <property type="match status" value="1"/>
</dbReference>
<dbReference type="GO" id="GO:0051213">
    <property type="term" value="F:dioxygenase activity"/>
    <property type="evidence" value="ECO:0007669"/>
    <property type="project" value="UniProtKB-KW"/>
</dbReference>
<evidence type="ECO:0000259" key="1">
    <source>
        <dbReference type="PROSITE" id="PS51819"/>
    </source>
</evidence>
<dbReference type="Pfam" id="PF00903">
    <property type="entry name" value="Glyoxalase"/>
    <property type="match status" value="1"/>
</dbReference>
<comment type="caution">
    <text evidence="2">The sequence shown here is derived from an EMBL/GenBank/DDBJ whole genome shotgun (WGS) entry which is preliminary data.</text>
</comment>
<dbReference type="AlphaFoldDB" id="A0AA40EPG2"/>
<keyword evidence="2" id="KW-0560">Oxidoreductase</keyword>